<accession>A0ABV0BEC7</accession>
<evidence type="ECO:0000313" key="3">
    <source>
        <dbReference type="Proteomes" id="UP001427805"/>
    </source>
</evidence>
<feature type="transmembrane region" description="Helical" evidence="1">
    <location>
        <begin position="6"/>
        <end position="26"/>
    </location>
</feature>
<sequence length="65" mass="7232">MAVVGMTWWMAAGLIATIYCIVRVVLDLREKRYVWAGIGACCAALLLFAPNEAHVVKIDLPQRSR</sequence>
<gene>
    <name evidence="2" type="ORF">TPR58_22215</name>
</gene>
<organism evidence="2 3">
    <name type="scientific">Sphingomonas rustica</name>
    <dbReference type="NCBI Taxonomy" id="3103142"/>
    <lineage>
        <taxon>Bacteria</taxon>
        <taxon>Pseudomonadati</taxon>
        <taxon>Pseudomonadota</taxon>
        <taxon>Alphaproteobacteria</taxon>
        <taxon>Sphingomonadales</taxon>
        <taxon>Sphingomonadaceae</taxon>
        <taxon>Sphingomonas</taxon>
    </lineage>
</organism>
<keyword evidence="1" id="KW-0472">Membrane</keyword>
<dbReference type="Proteomes" id="UP001427805">
    <property type="component" value="Unassembled WGS sequence"/>
</dbReference>
<name>A0ABV0BEC7_9SPHN</name>
<protein>
    <submittedName>
        <fullName evidence="2">Uncharacterized protein</fullName>
    </submittedName>
</protein>
<proteinExistence type="predicted"/>
<comment type="caution">
    <text evidence="2">The sequence shown here is derived from an EMBL/GenBank/DDBJ whole genome shotgun (WGS) entry which is preliminary data.</text>
</comment>
<keyword evidence="1" id="KW-0812">Transmembrane</keyword>
<keyword evidence="3" id="KW-1185">Reference proteome</keyword>
<feature type="transmembrane region" description="Helical" evidence="1">
    <location>
        <begin position="33"/>
        <end position="50"/>
    </location>
</feature>
<reference evidence="2 3" key="1">
    <citation type="submission" date="2024-05" db="EMBL/GenBank/DDBJ databases">
        <title>Sphingomonas sp. HF-S3 16S ribosomal RNA gene Genome sequencing and assembly.</title>
        <authorList>
            <person name="Lee H."/>
        </authorList>
    </citation>
    <scope>NUCLEOTIDE SEQUENCE [LARGE SCALE GENOMIC DNA]</scope>
    <source>
        <strain evidence="2 3">HF-S3</strain>
    </source>
</reference>
<evidence type="ECO:0000256" key="1">
    <source>
        <dbReference type="SAM" id="Phobius"/>
    </source>
</evidence>
<keyword evidence="1" id="KW-1133">Transmembrane helix</keyword>
<dbReference type="EMBL" id="JBDIZK010000020">
    <property type="protein sequence ID" value="MEN3749904.1"/>
    <property type="molecule type" value="Genomic_DNA"/>
</dbReference>
<evidence type="ECO:0000313" key="2">
    <source>
        <dbReference type="EMBL" id="MEN3749904.1"/>
    </source>
</evidence>